<feature type="domain" description="ACT" evidence="15">
    <location>
        <begin position="6"/>
        <end position="83"/>
    </location>
</feature>
<dbReference type="EMBL" id="FNLL01000008">
    <property type="protein sequence ID" value="SDU42271.1"/>
    <property type="molecule type" value="Genomic_DNA"/>
</dbReference>
<evidence type="ECO:0000256" key="6">
    <source>
        <dbReference type="ARBA" id="ARBA00022605"/>
    </source>
</evidence>
<keyword evidence="6" id="KW-0028">Amino-acid biosynthesis</keyword>
<accession>A0A1H2IE51</accession>
<evidence type="ECO:0000256" key="5">
    <source>
        <dbReference type="ARBA" id="ARBA00015196"/>
    </source>
</evidence>
<dbReference type="PROSITE" id="PS51671">
    <property type="entry name" value="ACT"/>
    <property type="match status" value="1"/>
</dbReference>
<feature type="active site" description="Proton donor" evidence="14">
    <location>
        <position position="198"/>
    </location>
</feature>
<evidence type="ECO:0000256" key="4">
    <source>
        <dbReference type="ARBA" id="ARBA00012640"/>
    </source>
</evidence>
<proteinExistence type="inferred from homology"/>
<evidence type="ECO:0000256" key="12">
    <source>
        <dbReference type="ARBA" id="ARBA00048138"/>
    </source>
</evidence>
<evidence type="ECO:0000256" key="1">
    <source>
        <dbReference type="ARBA" id="ARBA00001946"/>
    </source>
</evidence>
<dbReference type="SFLD" id="SFLDF00029">
    <property type="entry name" value="phosphoserine_phosphatase"/>
    <property type="match status" value="1"/>
</dbReference>
<dbReference type="Pfam" id="PF21086">
    <property type="entry name" value="ACT_PSP_2"/>
    <property type="match status" value="1"/>
</dbReference>
<dbReference type="SFLD" id="SFLDS00003">
    <property type="entry name" value="Haloacid_Dehalogenase"/>
    <property type="match status" value="1"/>
</dbReference>
<evidence type="ECO:0000256" key="14">
    <source>
        <dbReference type="PIRSR" id="PIRSR604469-1"/>
    </source>
</evidence>
<dbReference type="InterPro" id="IPR002912">
    <property type="entry name" value="ACT_dom"/>
</dbReference>
<evidence type="ECO:0000256" key="3">
    <source>
        <dbReference type="ARBA" id="ARBA00009184"/>
    </source>
</evidence>
<dbReference type="InterPro" id="IPR004469">
    <property type="entry name" value="PSP"/>
</dbReference>
<dbReference type="InterPro" id="IPR049148">
    <property type="entry name" value="PSP_ACT"/>
</dbReference>
<dbReference type="InterPro" id="IPR050582">
    <property type="entry name" value="HAD-like_SerB"/>
</dbReference>
<keyword evidence="17" id="KW-1185">Reference proteome</keyword>
<dbReference type="Gene3D" id="3.40.50.1000">
    <property type="entry name" value="HAD superfamily/HAD-like"/>
    <property type="match status" value="1"/>
</dbReference>
<dbReference type="GO" id="GO:0005737">
    <property type="term" value="C:cytoplasm"/>
    <property type="evidence" value="ECO:0007669"/>
    <property type="project" value="TreeGrafter"/>
</dbReference>
<protein>
    <recommendedName>
        <fullName evidence="5">Phosphoserine phosphatase</fullName>
        <ecNumber evidence="4">3.1.3.3</ecNumber>
    </recommendedName>
    <alternativeName>
        <fullName evidence="11">O-phosphoserine phosphohydrolase</fullName>
    </alternativeName>
</protein>
<evidence type="ECO:0000256" key="7">
    <source>
        <dbReference type="ARBA" id="ARBA00022723"/>
    </source>
</evidence>
<keyword evidence="10" id="KW-0718">Serine biosynthesis</keyword>
<dbReference type="Pfam" id="PF12710">
    <property type="entry name" value="HAD"/>
    <property type="match status" value="1"/>
</dbReference>
<dbReference type="CDD" id="cd04871">
    <property type="entry name" value="ACT_PSP_2"/>
    <property type="match status" value="1"/>
</dbReference>
<dbReference type="GO" id="GO:0006564">
    <property type="term" value="P:L-serine biosynthetic process"/>
    <property type="evidence" value="ECO:0007669"/>
    <property type="project" value="UniProtKB-KW"/>
</dbReference>
<evidence type="ECO:0000256" key="8">
    <source>
        <dbReference type="ARBA" id="ARBA00022801"/>
    </source>
</evidence>
<dbReference type="Pfam" id="PF13740">
    <property type="entry name" value="ACT_6"/>
    <property type="match status" value="1"/>
</dbReference>
<reference evidence="17" key="1">
    <citation type="submission" date="2016-10" db="EMBL/GenBank/DDBJ databases">
        <authorList>
            <person name="Varghese N."/>
            <person name="Submissions S."/>
        </authorList>
    </citation>
    <scope>NUCLEOTIDE SEQUENCE [LARGE SCALE GENOMIC DNA]</scope>
    <source>
        <strain evidence="17">DSM 3384</strain>
    </source>
</reference>
<dbReference type="Gene3D" id="1.10.150.210">
    <property type="entry name" value="Phosphoserine phosphatase, domain 2"/>
    <property type="match status" value="1"/>
</dbReference>
<dbReference type="PANTHER" id="PTHR43344:SF2">
    <property type="entry name" value="PHOSPHOSERINE PHOSPHATASE"/>
    <property type="match status" value="1"/>
</dbReference>
<dbReference type="AlphaFoldDB" id="A0A1H2IE51"/>
<evidence type="ECO:0000313" key="17">
    <source>
        <dbReference type="Proteomes" id="UP000199608"/>
    </source>
</evidence>
<dbReference type="UniPathway" id="UPA00135">
    <property type="reaction ID" value="UER00198"/>
</dbReference>
<evidence type="ECO:0000256" key="13">
    <source>
        <dbReference type="ARBA" id="ARBA00048523"/>
    </source>
</evidence>
<evidence type="ECO:0000259" key="15">
    <source>
        <dbReference type="PROSITE" id="PS51671"/>
    </source>
</evidence>
<keyword evidence="8" id="KW-0378">Hydrolase</keyword>
<comment type="pathway">
    <text evidence="2">Amino-acid biosynthesis; L-serine biosynthesis; L-serine from 3-phospho-D-glycerate: step 3/3.</text>
</comment>
<dbReference type="Proteomes" id="UP000199608">
    <property type="component" value="Unassembled WGS sequence"/>
</dbReference>
<dbReference type="EC" id="3.1.3.3" evidence="4"/>
<dbReference type="CDD" id="cd07500">
    <property type="entry name" value="HAD_PSP"/>
    <property type="match status" value="1"/>
</dbReference>
<dbReference type="InterPro" id="IPR023214">
    <property type="entry name" value="HAD_sf"/>
</dbReference>
<comment type="catalytic activity">
    <reaction evidence="13">
        <text>O-phospho-D-serine + H2O = D-serine + phosphate</text>
        <dbReference type="Rhea" id="RHEA:24873"/>
        <dbReference type="ChEBI" id="CHEBI:15377"/>
        <dbReference type="ChEBI" id="CHEBI:35247"/>
        <dbReference type="ChEBI" id="CHEBI:43474"/>
        <dbReference type="ChEBI" id="CHEBI:58680"/>
        <dbReference type="EC" id="3.1.3.3"/>
    </reaction>
</comment>
<dbReference type="SFLD" id="SFLDG01137">
    <property type="entry name" value="C1.6.1:_Phosphoserine_Phosphat"/>
    <property type="match status" value="1"/>
</dbReference>
<dbReference type="InterPro" id="IPR045865">
    <property type="entry name" value="ACT-like_dom_sf"/>
</dbReference>
<gene>
    <name evidence="16" type="ORF">SAMN04487931_108110</name>
</gene>
<dbReference type="NCBIfam" id="TIGR00338">
    <property type="entry name" value="serB"/>
    <property type="match status" value="1"/>
</dbReference>
<dbReference type="Gene3D" id="3.30.70.260">
    <property type="match status" value="2"/>
</dbReference>
<dbReference type="SUPFAM" id="SSF55021">
    <property type="entry name" value="ACT-like"/>
    <property type="match status" value="1"/>
</dbReference>
<feature type="active site" description="Nucleophile" evidence="14">
    <location>
        <position position="196"/>
    </location>
</feature>
<comment type="cofactor">
    <cofactor evidence="1">
        <name>Mg(2+)</name>
        <dbReference type="ChEBI" id="CHEBI:18420"/>
    </cofactor>
</comment>
<dbReference type="GO" id="GO:0036424">
    <property type="term" value="F:L-phosphoserine phosphatase activity"/>
    <property type="evidence" value="ECO:0007669"/>
    <property type="project" value="InterPro"/>
</dbReference>
<dbReference type="FunFam" id="1.10.150.210:FF:000001">
    <property type="entry name" value="Phosphoserine phosphatase"/>
    <property type="match status" value="1"/>
</dbReference>
<evidence type="ECO:0000256" key="9">
    <source>
        <dbReference type="ARBA" id="ARBA00022842"/>
    </source>
</evidence>
<dbReference type="NCBIfam" id="TIGR01488">
    <property type="entry name" value="HAD-SF-IB"/>
    <property type="match status" value="1"/>
</dbReference>
<organism evidence="16 17">
    <name type="scientific">Desulfobacula phenolica</name>
    <dbReference type="NCBI Taxonomy" id="90732"/>
    <lineage>
        <taxon>Bacteria</taxon>
        <taxon>Pseudomonadati</taxon>
        <taxon>Thermodesulfobacteriota</taxon>
        <taxon>Desulfobacteria</taxon>
        <taxon>Desulfobacterales</taxon>
        <taxon>Desulfobacteraceae</taxon>
        <taxon>Desulfobacula</taxon>
    </lineage>
</organism>
<sequence length="415" mass="45752">MSDVVLINITGRDRKGVDAKFTGILAEYDVNILDIGQSVIHEHISLGILAEIPNPKDFSSIFKDMLFEGHKMGLRIDIKPIDPENYEEWVHAQGKERRIITLLGRRLTAQQISTVASVIADNNLNIDSIARLTGRISLKTSQNNPRASVKLSVSGKPLNLIDMRKRFMEISQNTGIDISFHADNIYRKHRKLVVFDMDSTLIQAEVIVELAKLAGVGEQVDKITEAAMRGEMDFKESFRQRVALLKGIREEHLAKLSRDLPLTDGADLVAKTLKALGYKLGILSGGFTFVGEYLKDLLGFDYMYANDLDIKNGVVTGKVKGDIVDGEKKAVLLRQLAQKEGIVLEQTIAVGDGANDLPMISIAGLGVAFNAKPVVRKEASNAISSVGLDGLLYLLGIHDREIKQEVKQPAEYSYG</sequence>
<evidence type="ECO:0000256" key="11">
    <source>
        <dbReference type="ARBA" id="ARBA00031693"/>
    </source>
</evidence>
<dbReference type="GO" id="GO:0000287">
    <property type="term" value="F:magnesium ion binding"/>
    <property type="evidence" value="ECO:0007669"/>
    <property type="project" value="TreeGrafter"/>
</dbReference>
<dbReference type="SUPFAM" id="SSF56784">
    <property type="entry name" value="HAD-like"/>
    <property type="match status" value="1"/>
</dbReference>
<dbReference type="InterPro" id="IPR036412">
    <property type="entry name" value="HAD-like_sf"/>
</dbReference>
<evidence type="ECO:0000256" key="2">
    <source>
        <dbReference type="ARBA" id="ARBA00005135"/>
    </source>
</evidence>
<dbReference type="SFLD" id="SFLDG01136">
    <property type="entry name" value="C1.6:_Phosphoserine_Phosphatas"/>
    <property type="match status" value="1"/>
</dbReference>
<evidence type="ECO:0000313" key="16">
    <source>
        <dbReference type="EMBL" id="SDU42271.1"/>
    </source>
</evidence>
<name>A0A1H2IE51_9BACT</name>
<dbReference type="PANTHER" id="PTHR43344">
    <property type="entry name" value="PHOSPHOSERINE PHOSPHATASE"/>
    <property type="match status" value="1"/>
</dbReference>
<comment type="similarity">
    <text evidence="3">Belongs to the HAD-like hydrolase superfamily. SerB family.</text>
</comment>
<dbReference type="CDD" id="cd04870">
    <property type="entry name" value="ACT_PSP_1"/>
    <property type="match status" value="1"/>
</dbReference>
<dbReference type="RefSeq" id="WP_092235404.1">
    <property type="nucleotide sequence ID" value="NZ_FNLL01000008.1"/>
</dbReference>
<evidence type="ECO:0000256" key="10">
    <source>
        <dbReference type="ARBA" id="ARBA00023299"/>
    </source>
</evidence>
<keyword evidence="7" id="KW-0479">Metal-binding</keyword>
<comment type="catalytic activity">
    <reaction evidence="12">
        <text>O-phospho-L-serine + H2O = L-serine + phosphate</text>
        <dbReference type="Rhea" id="RHEA:21208"/>
        <dbReference type="ChEBI" id="CHEBI:15377"/>
        <dbReference type="ChEBI" id="CHEBI:33384"/>
        <dbReference type="ChEBI" id="CHEBI:43474"/>
        <dbReference type="ChEBI" id="CHEBI:57524"/>
        <dbReference type="EC" id="3.1.3.3"/>
    </reaction>
</comment>
<keyword evidence="9" id="KW-0460">Magnesium</keyword>